<dbReference type="AlphaFoldDB" id="A0A0N5AVE1"/>
<evidence type="ECO:0000313" key="2">
    <source>
        <dbReference type="WBParaSite" id="SMUV_0000885801-mRNA-1"/>
    </source>
</evidence>
<organism evidence="1 2">
    <name type="scientific">Syphacia muris</name>
    <dbReference type="NCBI Taxonomy" id="451379"/>
    <lineage>
        <taxon>Eukaryota</taxon>
        <taxon>Metazoa</taxon>
        <taxon>Ecdysozoa</taxon>
        <taxon>Nematoda</taxon>
        <taxon>Chromadorea</taxon>
        <taxon>Rhabditida</taxon>
        <taxon>Spirurina</taxon>
        <taxon>Oxyuridomorpha</taxon>
        <taxon>Oxyuroidea</taxon>
        <taxon>Oxyuridae</taxon>
        <taxon>Syphacia</taxon>
    </lineage>
</organism>
<dbReference type="InterPro" id="IPR022559">
    <property type="entry name" value="SUP-1-like"/>
</dbReference>
<keyword evidence="1" id="KW-1185">Reference proteome</keyword>
<dbReference type="Proteomes" id="UP000046393">
    <property type="component" value="Unplaced"/>
</dbReference>
<dbReference type="WBParaSite" id="SMUV_0000885801-mRNA-1">
    <property type="protein sequence ID" value="SMUV_0000885801-mRNA-1"/>
    <property type="gene ID" value="SMUV_0000885801"/>
</dbReference>
<reference evidence="2" key="1">
    <citation type="submission" date="2017-02" db="UniProtKB">
        <authorList>
            <consortium name="WormBaseParasite"/>
        </authorList>
    </citation>
    <scope>IDENTIFICATION</scope>
</reference>
<sequence length="97" mass="10813">MPMLMQVLAENDTFCLLPRSMRCVCLFLTILLLTSLATAIGNSMQTSRILSASHCKENVTDPGVGVLCPKESTFTYYVCCDSSSIRKCCLRLKLWLL</sequence>
<proteinExistence type="predicted"/>
<accession>A0A0N5AVE1</accession>
<evidence type="ECO:0000313" key="1">
    <source>
        <dbReference type="Proteomes" id="UP000046393"/>
    </source>
</evidence>
<name>A0A0N5AVE1_9BILA</name>
<dbReference type="Pfam" id="PF10853">
    <property type="entry name" value="DUF2650"/>
    <property type="match status" value="1"/>
</dbReference>
<protein>
    <submittedName>
        <fullName evidence="2">WAP domain-containing protein</fullName>
    </submittedName>
</protein>